<dbReference type="OrthoDB" id="3470137at2"/>
<accession>W5WFT9</accession>
<reference evidence="2 3" key="1">
    <citation type="journal article" date="2014" name="BMC Genomics">
        <title>Complete genome sequence of producer of the glycopeptide antibiotic Aculeximycin Kutzneria albida DSM 43870T, a representative of minor genus of Pseudonocardiaceae.</title>
        <authorList>
            <person name="Rebets Y."/>
            <person name="Tokovenko B."/>
            <person name="Lushchyk I."/>
            <person name="Ruckert C."/>
            <person name="Zaburannyi N."/>
            <person name="Bechthold A."/>
            <person name="Kalinowski J."/>
            <person name="Luzhetskyy A."/>
        </authorList>
    </citation>
    <scope>NUCLEOTIDE SEQUENCE [LARGE SCALE GENOMIC DNA]</scope>
    <source>
        <strain evidence="2">DSM 43870</strain>
    </source>
</reference>
<sequence length="221" mass="22589">MPSGQDQPRDEKGRWVKGSTAGTVVGAAVVAGLVATASGAGTSASIGSALDAGASARSGSGNTAKSRDAAGRGDRLTAWERAGLKEIKRQVTHQLRCGVQSTGAVQRYFLGHPCDKLDQLLFLVSDGQGNDILGSVVWVTMPSTASAAELKSIEDVGGSGDVTQFGTEALALGGIKFTGMHYASRSDGRLMVVAETEPVHGSPSDALLKDVATIADLLPPL</sequence>
<dbReference type="EMBL" id="CP007155">
    <property type="protein sequence ID" value="AHH97039.1"/>
    <property type="molecule type" value="Genomic_DNA"/>
</dbReference>
<evidence type="ECO:0000313" key="3">
    <source>
        <dbReference type="Proteomes" id="UP000019225"/>
    </source>
</evidence>
<protein>
    <submittedName>
        <fullName evidence="2">Uncharacterized protein</fullName>
    </submittedName>
</protein>
<gene>
    <name evidence="2" type="ORF">KALB_3675</name>
</gene>
<dbReference type="Proteomes" id="UP000019225">
    <property type="component" value="Chromosome"/>
</dbReference>
<organism evidence="2 3">
    <name type="scientific">Kutzneria albida DSM 43870</name>
    <dbReference type="NCBI Taxonomy" id="1449976"/>
    <lineage>
        <taxon>Bacteria</taxon>
        <taxon>Bacillati</taxon>
        <taxon>Actinomycetota</taxon>
        <taxon>Actinomycetes</taxon>
        <taxon>Pseudonocardiales</taxon>
        <taxon>Pseudonocardiaceae</taxon>
        <taxon>Kutzneria</taxon>
    </lineage>
</organism>
<keyword evidence="3" id="KW-1185">Reference proteome</keyword>
<evidence type="ECO:0000313" key="2">
    <source>
        <dbReference type="EMBL" id="AHH97039.1"/>
    </source>
</evidence>
<dbReference type="RefSeq" id="WP_025357147.1">
    <property type="nucleotide sequence ID" value="NZ_CP007155.1"/>
</dbReference>
<dbReference type="HOGENOM" id="CLU_1249275_0_0_11"/>
<dbReference type="KEGG" id="kal:KALB_3675"/>
<feature type="region of interest" description="Disordered" evidence="1">
    <location>
        <begin position="52"/>
        <end position="73"/>
    </location>
</feature>
<dbReference type="eggNOG" id="ENOG5034ARN">
    <property type="taxonomic scope" value="Bacteria"/>
</dbReference>
<proteinExistence type="predicted"/>
<name>W5WFT9_9PSEU</name>
<dbReference type="PATRIC" id="fig|1449976.3.peg.3698"/>
<evidence type="ECO:0000256" key="1">
    <source>
        <dbReference type="SAM" id="MobiDB-lite"/>
    </source>
</evidence>
<dbReference type="AlphaFoldDB" id="W5WFT9"/>